<sequence>MRAYRSRSTSDTPSLASTEMLTAVRDGHIVETHHPRLGVVPCWTTRAAGCGWVRLGERAVEADPDTPGPVWIGQADTRVLDRLIADGRIRHTRRGYRTAPSSKGAC</sequence>
<keyword evidence="2" id="KW-1185">Reference proteome</keyword>
<evidence type="ECO:0000313" key="1">
    <source>
        <dbReference type="EMBL" id="SFE55246.1"/>
    </source>
</evidence>
<name>A0A1I2BGJ3_9ACTN</name>
<accession>A0A1I2BGJ3</accession>
<evidence type="ECO:0000313" key="2">
    <source>
        <dbReference type="Proteomes" id="UP000198716"/>
    </source>
</evidence>
<reference evidence="2" key="1">
    <citation type="submission" date="2016-10" db="EMBL/GenBank/DDBJ databases">
        <authorList>
            <person name="Varghese N."/>
            <person name="Submissions S."/>
        </authorList>
    </citation>
    <scope>NUCLEOTIDE SEQUENCE [LARGE SCALE GENOMIC DNA]</scope>
    <source>
        <strain evidence="2">DSM 45004</strain>
    </source>
</reference>
<organism evidence="1 2">
    <name type="scientific">Actinopolyspora alba</name>
    <dbReference type="NCBI Taxonomy" id="673379"/>
    <lineage>
        <taxon>Bacteria</taxon>
        <taxon>Bacillati</taxon>
        <taxon>Actinomycetota</taxon>
        <taxon>Actinomycetes</taxon>
        <taxon>Actinopolysporales</taxon>
        <taxon>Actinopolysporaceae</taxon>
        <taxon>Actinopolyspora</taxon>
        <taxon>Actinopolyspora alba group</taxon>
    </lineage>
</organism>
<gene>
    <name evidence="1" type="ORF">SAMN04487819_11692</name>
</gene>
<dbReference type="AlphaFoldDB" id="A0A1I2BGJ3"/>
<dbReference type="Proteomes" id="UP000198716">
    <property type="component" value="Unassembled WGS sequence"/>
</dbReference>
<dbReference type="EMBL" id="FOMZ01000016">
    <property type="protein sequence ID" value="SFE55246.1"/>
    <property type="molecule type" value="Genomic_DNA"/>
</dbReference>
<protein>
    <submittedName>
        <fullName evidence="1">Uncharacterized protein</fullName>
    </submittedName>
</protein>
<proteinExistence type="predicted"/>
<dbReference type="RefSeq" id="WP_092929272.1">
    <property type="nucleotide sequence ID" value="NZ_FOMZ01000016.1"/>
</dbReference>